<keyword evidence="2" id="KW-1185">Reference proteome</keyword>
<dbReference type="Proteomes" id="UP000024404">
    <property type="component" value="Unassembled WGS sequence"/>
</dbReference>
<sequence length="372" mass="42414">MIIWFYWNVPLQGKIGEICGDVLQQTIALSDASVVPLFSILNHQNSHRRLFMVDVGSKRVNIHFASGVESLDSVPSCSEAFSISSAATFPAGLQKEPMSPISEQYRLKKLHLQQKYDYIYTSNNRLRNRLYHIKKEINHLKRLKRVLCQRLFTFRDPFMDSCLEIPDNDPTSSTAEKISGDAKLSGSSKKKKAAEVKRVNQVSYFSAIFNFRMHTIRKVKVRCFWKPKKTEEVGFVTSRSWYFKIVSYAFIWRNSKLIQVNEVSSMVEIAKNSVISIIDSVITESHEERVRANKNFNGQKTPQHSPSVLAVSEKMQNETGIEGISEDGEPVIERMLRASSIDHLLPVDPDSDPNNVLTGFGENLEENFMAED</sequence>
<dbReference type="OMA" id="QKYDYIY"/>
<evidence type="ECO:0000313" key="2">
    <source>
        <dbReference type="Proteomes" id="UP000024404"/>
    </source>
</evidence>
<proteinExistence type="predicted"/>
<dbReference type="EMBL" id="CMVM020000149">
    <property type="status" value="NOT_ANNOTATED_CDS"/>
    <property type="molecule type" value="Genomic_DNA"/>
</dbReference>
<protein>
    <submittedName>
        <fullName evidence="1">Uncharacterized protein</fullName>
    </submittedName>
</protein>
<reference evidence="2" key="1">
    <citation type="submission" date="2013-10" db="EMBL/GenBank/DDBJ databases">
        <title>Genome sequencing of Onchocerca volvulus.</title>
        <authorList>
            <person name="Cotton J."/>
            <person name="Tsai J."/>
            <person name="Stanley E."/>
            <person name="Tracey A."/>
            <person name="Holroyd N."/>
            <person name="Lustigman S."/>
            <person name="Berriman M."/>
        </authorList>
    </citation>
    <scope>NUCLEOTIDE SEQUENCE</scope>
</reference>
<reference evidence="1" key="2">
    <citation type="submission" date="2022-06" db="UniProtKB">
        <authorList>
            <consortium name="EnsemblMetazoa"/>
        </authorList>
    </citation>
    <scope>IDENTIFICATION</scope>
</reference>
<evidence type="ECO:0000313" key="1">
    <source>
        <dbReference type="EnsemblMetazoa" id="OVOC5132.1"/>
    </source>
</evidence>
<dbReference type="AlphaFoldDB" id="A0A8R1TTY6"/>
<organism evidence="1 2">
    <name type="scientific">Onchocerca volvulus</name>
    <dbReference type="NCBI Taxonomy" id="6282"/>
    <lineage>
        <taxon>Eukaryota</taxon>
        <taxon>Metazoa</taxon>
        <taxon>Ecdysozoa</taxon>
        <taxon>Nematoda</taxon>
        <taxon>Chromadorea</taxon>
        <taxon>Rhabditida</taxon>
        <taxon>Spirurina</taxon>
        <taxon>Spiruromorpha</taxon>
        <taxon>Filarioidea</taxon>
        <taxon>Onchocercidae</taxon>
        <taxon>Onchocerca</taxon>
    </lineage>
</organism>
<name>A0A8R1TTY6_ONCVO</name>
<accession>A0A8R1TTY6</accession>
<dbReference type="EnsemblMetazoa" id="OVOC5132.1">
    <property type="protein sequence ID" value="OVOC5132.1"/>
    <property type="gene ID" value="WBGene00241941"/>
</dbReference>